<comment type="caution">
    <text evidence="1">The sequence shown here is derived from an EMBL/GenBank/DDBJ whole genome shotgun (WGS) entry which is preliminary data.</text>
</comment>
<sequence>MDALIITTSVITLAEAASKLYKFLQSIRHGDPGYIALCTELKVLNSHIRAISKALRNCRQNRFVLAPIDEDVWKQSDIAIADCQRTIDELGSLKRKIGSFGVSNRLFRRVKVAAAMQTHDRDIIIFRDKIHMSTLSLQTVLQVINNSISLRNGVSQQETLRELQQLKSSLETSNHAATNPNYLVFMEKGDSYILKNLLGLVKAARGFHTAASTVATTVYAKSSHGGIPEANSSNYTESEVLSPTGSEAVPAYAKFVDMISCRKEPPAQIRPSLQFNEAPELLIPPSYPELVERYRVAETATGREEKSFGDIFSLGLERIAQRALDDLDFARAEAIFAQAISCYKVRDADDTHHSQLRIQHALCCFLQGKGIQNTEAVEDLAEFRGD</sequence>
<organism evidence="1 2">
    <name type="scientific">Apiospora aurea</name>
    <dbReference type="NCBI Taxonomy" id="335848"/>
    <lineage>
        <taxon>Eukaryota</taxon>
        <taxon>Fungi</taxon>
        <taxon>Dikarya</taxon>
        <taxon>Ascomycota</taxon>
        <taxon>Pezizomycotina</taxon>
        <taxon>Sordariomycetes</taxon>
        <taxon>Xylariomycetidae</taxon>
        <taxon>Amphisphaeriales</taxon>
        <taxon>Apiosporaceae</taxon>
        <taxon>Apiospora</taxon>
    </lineage>
</organism>
<reference evidence="1 2" key="1">
    <citation type="submission" date="2023-01" db="EMBL/GenBank/DDBJ databases">
        <title>Analysis of 21 Apiospora genomes using comparative genomics revels a genus with tremendous synthesis potential of carbohydrate active enzymes and secondary metabolites.</title>
        <authorList>
            <person name="Sorensen T."/>
        </authorList>
    </citation>
    <scope>NUCLEOTIDE SEQUENCE [LARGE SCALE GENOMIC DNA]</scope>
    <source>
        <strain evidence="1 2">CBS 24483</strain>
    </source>
</reference>
<proteinExistence type="predicted"/>
<keyword evidence="2" id="KW-1185">Reference proteome</keyword>
<gene>
    <name evidence="1" type="ORF">PG986_008834</name>
</gene>
<dbReference type="RefSeq" id="XP_066697454.1">
    <property type="nucleotide sequence ID" value="XM_066845056.1"/>
</dbReference>
<dbReference type="GeneID" id="92078118"/>
<accession>A0ABR1Q606</accession>
<name>A0ABR1Q606_9PEZI</name>
<dbReference type="Proteomes" id="UP001391051">
    <property type="component" value="Unassembled WGS sequence"/>
</dbReference>
<protein>
    <submittedName>
        <fullName evidence="1">Hsp70 family protein</fullName>
    </submittedName>
</protein>
<dbReference type="EMBL" id="JAQQWE010000006">
    <property type="protein sequence ID" value="KAK7947948.1"/>
    <property type="molecule type" value="Genomic_DNA"/>
</dbReference>
<evidence type="ECO:0000313" key="1">
    <source>
        <dbReference type="EMBL" id="KAK7947948.1"/>
    </source>
</evidence>
<evidence type="ECO:0000313" key="2">
    <source>
        <dbReference type="Proteomes" id="UP001391051"/>
    </source>
</evidence>